<dbReference type="PROSITE" id="PS51782">
    <property type="entry name" value="LYSM"/>
    <property type="match status" value="1"/>
</dbReference>
<dbReference type="CDD" id="cd12797">
    <property type="entry name" value="M23_peptidase"/>
    <property type="match status" value="1"/>
</dbReference>
<feature type="signal peptide" evidence="3">
    <location>
        <begin position="1"/>
        <end position="21"/>
    </location>
</feature>
<organism evidence="5 6">
    <name type="scientific">Marinobacterium lacunae</name>
    <dbReference type="NCBI Taxonomy" id="1232683"/>
    <lineage>
        <taxon>Bacteria</taxon>
        <taxon>Pseudomonadati</taxon>
        <taxon>Pseudomonadota</taxon>
        <taxon>Gammaproteobacteria</taxon>
        <taxon>Oceanospirillales</taxon>
        <taxon>Oceanospirillaceae</taxon>
        <taxon>Marinobacterium</taxon>
    </lineage>
</organism>
<dbReference type="Pfam" id="PF01476">
    <property type="entry name" value="LysM"/>
    <property type="match status" value="1"/>
</dbReference>
<dbReference type="PANTHER" id="PTHR21666">
    <property type="entry name" value="PEPTIDASE-RELATED"/>
    <property type="match status" value="1"/>
</dbReference>
<dbReference type="PROSITE" id="PS51257">
    <property type="entry name" value="PROKAR_LIPOPROTEIN"/>
    <property type="match status" value="1"/>
</dbReference>
<dbReference type="CDD" id="cd00118">
    <property type="entry name" value="LysM"/>
    <property type="match status" value="1"/>
</dbReference>
<dbReference type="Pfam" id="PF01551">
    <property type="entry name" value="Peptidase_M23"/>
    <property type="match status" value="1"/>
</dbReference>
<dbReference type="STRING" id="1232683.ADIMK_1599"/>
<feature type="domain" description="LysM" evidence="4">
    <location>
        <begin position="38"/>
        <end position="82"/>
    </location>
</feature>
<dbReference type="Proteomes" id="UP000028252">
    <property type="component" value="Unassembled WGS sequence"/>
</dbReference>
<dbReference type="InterPro" id="IPR050570">
    <property type="entry name" value="Cell_wall_metabolism_enzyme"/>
</dbReference>
<dbReference type="InterPro" id="IPR011055">
    <property type="entry name" value="Dup_hybrid_motif"/>
</dbReference>
<dbReference type="InterPro" id="IPR018392">
    <property type="entry name" value="LysM"/>
</dbReference>
<reference evidence="5 6" key="1">
    <citation type="submission" date="2014-04" db="EMBL/GenBank/DDBJ databases">
        <title>Marinobacterium kochiensis sp. nov., isolated from sediment sample collected from Kochi backwaters in Kerala, India.</title>
        <authorList>
            <person name="Singh A."/>
            <person name="Pinnaka A.K."/>
        </authorList>
    </citation>
    <scope>NUCLEOTIDE SEQUENCE [LARGE SCALE GENOMIC DNA]</scope>
    <source>
        <strain evidence="5 6">AK27</strain>
    </source>
</reference>
<evidence type="ECO:0000313" key="6">
    <source>
        <dbReference type="Proteomes" id="UP000028252"/>
    </source>
</evidence>
<dbReference type="Gene3D" id="3.10.350.10">
    <property type="entry name" value="LysM domain"/>
    <property type="match status" value="1"/>
</dbReference>
<dbReference type="OrthoDB" id="9795421at2"/>
<proteinExistence type="inferred from homology"/>
<dbReference type="eggNOG" id="COG4942">
    <property type="taxonomic scope" value="Bacteria"/>
</dbReference>
<dbReference type="Gene3D" id="2.70.70.10">
    <property type="entry name" value="Glucose Permease (Domain IIA)"/>
    <property type="match status" value="1"/>
</dbReference>
<protein>
    <submittedName>
        <fullName evidence="5">Lipoprotein NlpD</fullName>
    </submittedName>
</protein>
<dbReference type="SUPFAM" id="SSF51261">
    <property type="entry name" value="Duplicated hybrid motif"/>
    <property type="match status" value="1"/>
</dbReference>
<evidence type="ECO:0000256" key="3">
    <source>
        <dbReference type="SAM" id="SignalP"/>
    </source>
</evidence>
<dbReference type="RefSeq" id="WP_036185974.1">
    <property type="nucleotide sequence ID" value="NZ_JMQN01000018.1"/>
</dbReference>
<sequence length="253" mass="27040">MQRLFVLLAVFALAACSGGYAPVTEQSLGGRSHAPAPARYTVRQGDTLYSIAWRYGLDYRQLASMNGIDSRYTIYPGQKLRLKGGNSSTAPSSGTKSVPETQITSTSPSKQSSRQATTQKPVPAASASGPVDWQWPSSGALIGRFSNGSSPNKGIDLAGKIGDPVYAAASGRVVYAGSGLLGYGNLVIVNHNRQYLSAYAHNSRIFVKESDSVKKGDKIAEMGNTGASRPMLHFEIRRDGKPVDPLKYLPVKQ</sequence>
<name>A0A081G0P8_9GAMM</name>
<dbReference type="GO" id="GO:0032153">
    <property type="term" value="C:cell division site"/>
    <property type="evidence" value="ECO:0007669"/>
    <property type="project" value="TreeGrafter"/>
</dbReference>
<feature type="region of interest" description="Disordered" evidence="2">
    <location>
        <begin position="83"/>
        <end position="131"/>
    </location>
</feature>
<evidence type="ECO:0000256" key="1">
    <source>
        <dbReference type="ARBA" id="ARBA00038420"/>
    </source>
</evidence>
<comment type="similarity">
    <text evidence="1">Belongs to the E.coli NlpD/Haemophilus LppB family.</text>
</comment>
<evidence type="ECO:0000259" key="4">
    <source>
        <dbReference type="PROSITE" id="PS51782"/>
    </source>
</evidence>
<dbReference type="AlphaFoldDB" id="A0A081G0P8"/>
<accession>A0A081G0P8</accession>
<evidence type="ECO:0000256" key="2">
    <source>
        <dbReference type="SAM" id="MobiDB-lite"/>
    </source>
</evidence>
<keyword evidence="6" id="KW-1185">Reference proteome</keyword>
<gene>
    <name evidence="5" type="ORF">ADIMK_1599</name>
</gene>
<dbReference type="InterPro" id="IPR036779">
    <property type="entry name" value="LysM_dom_sf"/>
</dbReference>
<feature type="compositionally biased region" description="Polar residues" evidence="2">
    <location>
        <begin position="85"/>
        <end position="120"/>
    </location>
</feature>
<dbReference type="PATRIC" id="fig|1232683.4.peg.1579"/>
<keyword evidence="5" id="KW-0449">Lipoprotein</keyword>
<feature type="chain" id="PRO_5001757442" evidence="3">
    <location>
        <begin position="22"/>
        <end position="253"/>
    </location>
</feature>
<dbReference type="SMART" id="SM00257">
    <property type="entry name" value="LysM"/>
    <property type="match status" value="1"/>
</dbReference>
<dbReference type="GO" id="GO:0009279">
    <property type="term" value="C:cell outer membrane"/>
    <property type="evidence" value="ECO:0007669"/>
    <property type="project" value="TreeGrafter"/>
</dbReference>
<dbReference type="EMBL" id="JMQN01000018">
    <property type="protein sequence ID" value="KEA64353.1"/>
    <property type="molecule type" value="Genomic_DNA"/>
</dbReference>
<evidence type="ECO:0000313" key="5">
    <source>
        <dbReference type="EMBL" id="KEA64353.1"/>
    </source>
</evidence>
<dbReference type="GO" id="GO:0004222">
    <property type="term" value="F:metalloendopeptidase activity"/>
    <property type="evidence" value="ECO:0007669"/>
    <property type="project" value="TreeGrafter"/>
</dbReference>
<comment type="caution">
    <text evidence="5">The sequence shown here is derived from an EMBL/GenBank/DDBJ whole genome shotgun (WGS) entry which is preliminary data.</text>
</comment>
<dbReference type="InterPro" id="IPR016047">
    <property type="entry name" value="M23ase_b-sheet_dom"/>
</dbReference>
<keyword evidence="3" id="KW-0732">Signal</keyword>
<dbReference type="PANTHER" id="PTHR21666:SF263">
    <property type="entry name" value="MUREIN HYDROLASE ACTIVATOR NLPD"/>
    <property type="match status" value="1"/>
</dbReference>